<dbReference type="GO" id="GO:0005886">
    <property type="term" value="C:plasma membrane"/>
    <property type="evidence" value="ECO:0007669"/>
    <property type="project" value="UniProtKB-SubCell"/>
</dbReference>
<dbReference type="InterPro" id="IPR025505">
    <property type="entry name" value="FHIPEP_CS"/>
</dbReference>
<dbReference type="GO" id="GO:0009306">
    <property type="term" value="P:protein secretion"/>
    <property type="evidence" value="ECO:0007669"/>
    <property type="project" value="InterPro"/>
</dbReference>
<accession>A0A0C1QRC0</accession>
<gene>
    <name evidence="7 8" type="primary">flhA</name>
    <name evidence="8" type="ORF">SE37_12480</name>
</gene>
<dbReference type="NCBIfam" id="TIGR01398">
    <property type="entry name" value="FlhA"/>
    <property type="match status" value="1"/>
</dbReference>
<dbReference type="EMBL" id="JXBL01000001">
    <property type="protein sequence ID" value="KIE43387.1"/>
    <property type="molecule type" value="Genomic_DNA"/>
</dbReference>
<comment type="subcellular location">
    <subcellularLocation>
        <location evidence="1 7">Cell membrane</location>
        <topology evidence="1 7">Multi-pass membrane protein</topology>
    </subcellularLocation>
</comment>
<proteinExistence type="inferred from homology"/>
<keyword evidence="8" id="KW-0282">Flagellum</keyword>
<keyword evidence="7" id="KW-1006">Bacterial flagellum protein export</keyword>
<comment type="function">
    <text evidence="7">Required for formation of the rod structure of the flagellar apparatus. Together with FliI and FliH, may constitute the export apparatus of flagellin.</text>
</comment>
<comment type="similarity">
    <text evidence="2 7">Belongs to the FHIPEP (flagella/HR/invasion proteins export pore) family.</text>
</comment>
<feature type="transmembrane region" description="Helical" evidence="7">
    <location>
        <begin position="248"/>
        <end position="270"/>
    </location>
</feature>
<evidence type="ECO:0000256" key="6">
    <source>
        <dbReference type="ARBA" id="ARBA00023136"/>
    </source>
</evidence>
<keyword evidence="8" id="KW-0969">Cilium</keyword>
<keyword evidence="9" id="KW-1185">Reference proteome</keyword>
<name>A0A0C1QRC0_9BACT</name>
<dbReference type="GO" id="GO:0044780">
    <property type="term" value="P:bacterial-type flagellum assembly"/>
    <property type="evidence" value="ECO:0007669"/>
    <property type="project" value="InterPro"/>
</dbReference>
<keyword evidence="7" id="KW-1005">Bacterial flagellum biogenesis</keyword>
<keyword evidence="3 7" id="KW-1003">Cell membrane</keyword>
<dbReference type="Gene3D" id="1.10.8.540">
    <property type="entry name" value="FHIPEP family, domain 3"/>
    <property type="match status" value="1"/>
</dbReference>
<dbReference type="Pfam" id="PF00771">
    <property type="entry name" value="FHIPEP"/>
    <property type="match status" value="1"/>
</dbReference>
<dbReference type="Gene3D" id="3.40.30.60">
    <property type="entry name" value="FHIPEP family, domain 1"/>
    <property type="match status" value="1"/>
</dbReference>
<evidence type="ECO:0000256" key="5">
    <source>
        <dbReference type="ARBA" id="ARBA00022989"/>
    </source>
</evidence>
<evidence type="ECO:0000256" key="3">
    <source>
        <dbReference type="ARBA" id="ARBA00022475"/>
    </source>
</evidence>
<comment type="caution">
    <text evidence="7">Lacks conserved residue(s) required for the propagation of feature annotation.</text>
</comment>
<dbReference type="InterPro" id="IPR001712">
    <property type="entry name" value="T3SS_FHIPEP"/>
</dbReference>
<sequence length="696" mass="75263">MANMAADAVELQPVKSNSDIYMALALIGVLALMIIPLPAFLLDLFLAANITIALAILLVALYTQQPLDFSVFPSVLLVTTLFRLALNVAGTRLILLHGNEGIDAAGHVIRAFGQFVVGGNYVVGAVIFLILVIINFVVITKGAGRVAEVAARFTLDAMPGKQMAIDADLSSGLINEKEARRRRSRVSREADFYGSMDGASKFVRGDAVAGILIMLVNIIGGFIIGVWQNGMPLEAALSNYTLLTIGEGLVAQIPALIISTAAGIIVTRSADEKNFGHEISGQFLNYPKAFYVSSGVLFAFGLIPGLPHVAFFLLSGAAYMGGRMAKESAQVVEDDLMTLPAPSEAGESGDQAGAIRPLDMLELEVGYGLVPMVDAAQEGELLERIRSIRRQYAQKMGFVVPPVHIHDNLQLKPHEYNILIKGAKVGGGEMAGQYLAMDSGAVSMPVEGIRTTEPVFGLPAIWIRPELKEQAQLAGYTVVDSTTIIATHISEIIRKHSYEMVGRQELQQLLDNLSASFPKVVEELVPNLLNLGTVLRVVKNLLREGVSIRDLRTVLETLADYGGLTKDPDTLTEFVRQGLGRSIVEQYKRDDDTLCLISLDRRVEEVVAEAIQPSDQGSYLAIEPNTAQLILSGVRQEMEKFNQIGTQPVLLASPSIRRHVKKLTERFVPNLVVLSHNEVPSGIKIQSLGVVTLNAG</sequence>
<dbReference type="PROSITE" id="PS00994">
    <property type="entry name" value="FHIPEP"/>
    <property type="match status" value="1"/>
</dbReference>
<feature type="transmembrane region" description="Helical" evidence="7">
    <location>
        <begin position="207"/>
        <end position="227"/>
    </location>
</feature>
<feature type="transmembrane region" description="Helical" evidence="7">
    <location>
        <begin position="290"/>
        <end position="314"/>
    </location>
</feature>
<evidence type="ECO:0000256" key="7">
    <source>
        <dbReference type="RuleBase" id="RU364093"/>
    </source>
</evidence>
<keyword evidence="4 7" id="KW-0812">Transmembrane</keyword>
<evidence type="ECO:0000256" key="1">
    <source>
        <dbReference type="ARBA" id="ARBA00004651"/>
    </source>
</evidence>
<feature type="transmembrane region" description="Helical" evidence="7">
    <location>
        <begin position="115"/>
        <end position="139"/>
    </location>
</feature>
<evidence type="ECO:0000256" key="2">
    <source>
        <dbReference type="ARBA" id="ARBA00008835"/>
    </source>
</evidence>
<dbReference type="InterPro" id="IPR006301">
    <property type="entry name" value="FlhA"/>
</dbReference>
<keyword evidence="6 7" id="KW-0472">Membrane</keyword>
<keyword evidence="5 7" id="KW-1133">Transmembrane helix</keyword>
<comment type="caution">
    <text evidence="8">The sequence shown here is derived from an EMBL/GenBank/DDBJ whole genome shotgun (WGS) entry which is preliminary data.</text>
</comment>
<dbReference type="PANTHER" id="PTHR30161">
    <property type="entry name" value="FLAGELLAR EXPORT PROTEIN, MEMBRANE FLHA SUBUNIT-RELATED"/>
    <property type="match status" value="1"/>
</dbReference>
<keyword evidence="7" id="KW-0813">Transport</keyword>
<dbReference type="PANTHER" id="PTHR30161:SF1">
    <property type="entry name" value="FLAGELLAR BIOSYNTHESIS PROTEIN FLHA-RELATED"/>
    <property type="match status" value="1"/>
</dbReference>
<dbReference type="Gene3D" id="3.40.50.12790">
    <property type="entry name" value="FHIPEP family, domain 4"/>
    <property type="match status" value="1"/>
</dbReference>
<keyword evidence="8" id="KW-0966">Cell projection</keyword>
<dbReference type="InterPro" id="IPR042193">
    <property type="entry name" value="FHIPEP_3"/>
</dbReference>
<keyword evidence="7" id="KW-0653">Protein transport</keyword>
<organism evidence="8 9">
    <name type="scientific">Geobacter soli</name>
    <dbReference type="NCBI Taxonomy" id="1510391"/>
    <lineage>
        <taxon>Bacteria</taxon>
        <taxon>Pseudomonadati</taxon>
        <taxon>Thermodesulfobacteriota</taxon>
        <taxon>Desulfuromonadia</taxon>
        <taxon>Geobacterales</taxon>
        <taxon>Geobacteraceae</taxon>
        <taxon>Geobacter</taxon>
    </lineage>
</organism>
<dbReference type="InterPro" id="IPR042194">
    <property type="entry name" value="FHIPEP_1"/>
</dbReference>
<dbReference type="PRINTS" id="PR00949">
    <property type="entry name" value="TYPE3IMAPROT"/>
</dbReference>
<dbReference type="InterPro" id="IPR042196">
    <property type="entry name" value="FHIPEP_4"/>
</dbReference>
<reference evidence="8 9" key="1">
    <citation type="submission" date="2015-01" db="EMBL/GenBank/DDBJ databases">
        <title>Genome sequence of the anaerobic bacterium Geobacter soli GSS01, a dissimilatory Fe(III) reducer from soil.</title>
        <authorList>
            <person name="Yang G."/>
            <person name="Zhou S."/>
        </authorList>
    </citation>
    <scope>NUCLEOTIDE SEQUENCE [LARGE SCALE GENOMIC DNA]</scope>
    <source>
        <strain evidence="8 9">GSS01</strain>
    </source>
</reference>
<dbReference type="PIRSF" id="PIRSF005419">
    <property type="entry name" value="FlhA"/>
    <property type="match status" value="1"/>
</dbReference>
<dbReference type="AlphaFoldDB" id="A0A0C1QRC0"/>
<feature type="transmembrane region" description="Helical" evidence="7">
    <location>
        <begin position="20"/>
        <end position="37"/>
    </location>
</feature>
<evidence type="ECO:0000313" key="8">
    <source>
        <dbReference type="EMBL" id="KIE43387.1"/>
    </source>
</evidence>
<feature type="transmembrane region" description="Helical" evidence="7">
    <location>
        <begin position="44"/>
        <end position="63"/>
    </location>
</feature>
<evidence type="ECO:0000313" key="9">
    <source>
        <dbReference type="Proteomes" id="UP000031433"/>
    </source>
</evidence>
<dbReference type="RefSeq" id="WP_039646812.1">
    <property type="nucleotide sequence ID" value="NZ_JXBL01000001.1"/>
</dbReference>
<evidence type="ECO:0000256" key="4">
    <source>
        <dbReference type="ARBA" id="ARBA00022692"/>
    </source>
</evidence>
<protein>
    <recommendedName>
        <fullName evidence="7">Flagellar biosynthesis protein FlhA</fullName>
    </recommendedName>
</protein>
<dbReference type="Proteomes" id="UP000031433">
    <property type="component" value="Unassembled WGS sequence"/>
</dbReference>